<evidence type="ECO:0000256" key="2">
    <source>
        <dbReference type="ARBA" id="ARBA00022833"/>
    </source>
</evidence>
<dbReference type="PRINTS" id="PR00888">
    <property type="entry name" value="SM22CALPONIN"/>
</dbReference>
<dbReference type="SMART" id="SM00033">
    <property type="entry name" value="CH"/>
    <property type="match status" value="1"/>
</dbReference>
<dbReference type="GO" id="GO:0051893">
    <property type="term" value="P:regulation of focal adhesion assembly"/>
    <property type="evidence" value="ECO:0007669"/>
    <property type="project" value="TreeGrafter"/>
</dbReference>
<keyword evidence="5" id="KW-0175">Coiled coil</keyword>
<feature type="region of interest" description="Disordered" evidence="6">
    <location>
        <begin position="601"/>
        <end position="677"/>
    </location>
</feature>
<feature type="compositionally biased region" description="Polar residues" evidence="6">
    <location>
        <begin position="636"/>
        <end position="659"/>
    </location>
</feature>
<dbReference type="InterPro" id="IPR001781">
    <property type="entry name" value="Znf_LIM"/>
</dbReference>
<dbReference type="AlphaFoldDB" id="A0A3B3SUS7"/>
<evidence type="ECO:0000256" key="1">
    <source>
        <dbReference type="ARBA" id="ARBA00022723"/>
    </source>
</evidence>
<dbReference type="GO" id="GO:0051496">
    <property type="term" value="P:positive regulation of stress fiber assembly"/>
    <property type="evidence" value="ECO:0007669"/>
    <property type="project" value="TreeGrafter"/>
</dbReference>
<dbReference type="GeneTree" id="ENSGT00950000183159"/>
<dbReference type="InterPro" id="IPR031865">
    <property type="entry name" value="DUF4757"/>
</dbReference>
<keyword evidence="3 4" id="KW-0440">LIM domain</keyword>
<dbReference type="PROSITE" id="PS50023">
    <property type="entry name" value="LIM_DOMAIN_2"/>
    <property type="match status" value="1"/>
</dbReference>
<dbReference type="GO" id="GO:0046872">
    <property type="term" value="F:metal ion binding"/>
    <property type="evidence" value="ECO:0007669"/>
    <property type="project" value="UniProtKB-KW"/>
</dbReference>
<dbReference type="InterPro" id="IPR036872">
    <property type="entry name" value="CH_dom_sf"/>
</dbReference>
<dbReference type="FunFam" id="1.10.418.10:FF:000038">
    <property type="entry name" value="LIM and calponin homology domains-containing protein 1"/>
    <property type="match status" value="1"/>
</dbReference>
<keyword evidence="10" id="KW-1185">Reference proteome</keyword>
<feature type="region of interest" description="Disordered" evidence="6">
    <location>
        <begin position="505"/>
        <end position="531"/>
    </location>
</feature>
<protein>
    <submittedName>
        <fullName evidence="9">LIM and calponin homology domains 1</fullName>
    </submittedName>
</protein>
<evidence type="ECO:0000259" key="8">
    <source>
        <dbReference type="PROSITE" id="PS50023"/>
    </source>
</evidence>
<dbReference type="PANTHER" id="PTHR15551">
    <property type="entry name" value="LIM DOMAIN ONLY 7"/>
    <property type="match status" value="1"/>
</dbReference>
<keyword evidence="1 4" id="KW-0479">Metal-binding</keyword>
<dbReference type="STRING" id="1676925.ENSPKIP00000034434"/>
<evidence type="ECO:0000256" key="4">
    <source>
        <dbReference type="PROSITE-ProRule" id="PRU00125"/>
    </source>
</evidence>
<evidence type="ECO:0000259" key="7">
    <source>
        <dbReference type="PROSITE" id="PS50021"/>
    </source>
</evidence>
<dbReference type="CDD" id="cd08368">
    <property type="entry name" value="LIM"/>
    <property type="match status" value="1"/>
</dbReference>
<dbReference type="Pfam" id="PF00307">
    <property type="entry name" value="CH"/>
    <property type="match status" value="1"/>
</dbReference>
<evidence type="ECO:0000256" key="6">
    <source>
        <dbReference type="SAM" id="MobiDB-lite"/>
    </source>
</evidence>
<feature type="compositionally biased region" description="Polar residues" evidence="6">
    <location>
        <begin position="509"/>
        <end position="528"/>
    </location>
</feature>
<feature type="region of interest" description="Disordered" evidence="6">
    <location>
        <begin position="548"/>
        <end position="570"/>
    </location>
</feature>
<feature type="region of interest" description="Disordered" evidence="6">
    <location>
        <begin position="160"/>
        <end position="244"/>
    </location>
</feature>
<feature type="domain" description="LIM zinc-binding" evidence="8">
    <location>
        <begin position="983"/>
        <end position="1049"/>
    </location>
</feature>
<name>A0A3B3SUS7_9TELE</name>
<dbReference type="Pfam" id="PF15949">
    <property type="entry name" value="DUF4757"/>
    <property type="match status" value="1"/>
</dbReference>
<feature type="compositionally biased region" description="Basic and acidic residues" evidence="6">
    <location>
        <begin position="225"/>
        <end position="244"/>
    </location>
</feature>
<dbReference type="Ensembl" id="ENSPKIT00000015346.1">
    <property type="protein sequence ID" value="ENSPKIP00000034434.1"/>
    <property type="gene ID" value="ENSPKIG00000013705.1"/>
</dbReference>
<dbReference type="SMART" id="SM00132">
    <property type="entry name" value="LIM"/>
    <property type="match status" value="1"/>
</dbReference>
<feature type="domain" description="Calponin-homology (CH)" evidence="7">
    <location>
        <begin position="18"/>
        <end position="134"/>
    </location>
</feature>
<dbReference type="Pfam" id="PF00412">
    <property type="entry name" value="LIM"/>
    <property type="match status" value="1"/>
</dbReference>
<keyword evidence="2 4" id="KW-0862">Zinc</keyword>
<reference evidence="9" key="1">
    <citation type="submission" date="2025-08" db="UniProtKB">
        <authorList>
            <consortium name="Ensembl"/>
        </authorList>
    </citation>
    <scope>IDENTIFICATION</scope>
</reference>
<organism evidence="9 10">
    <name type="scientific">Paramormyrops kingsleyae</name>
    <dbReference type="NCBI Taxonomy" id="1676925"/>
    <lineage>
        <taxon>Eukaryota</taxon>
        <taxon>Metazoa</taxon>
        <taxon>Chordata</taxon>
        <taxon>Craniata</taxon>
        <taxon>Vertebrata</taxon>
        <taxon>Euteleostomi</taxon>
        <taxon>Actinopterygii</taxon>
        <taxon>Neopterygii</taxon>
        <taxon>Teleostei</taxon>
        <taxon>Osteoglossocephala</taxon>
        <taxon>Osteoglossomorpha</taxon>
        <taxon>Osteoglossiformes</taxon>
        <taxon>Mormyridae</taxon>
        <taxon>Paramormyrops</taxon>
    </lineage>
</organism>
<dbReference type="GO" id="GO:0032034">
    <property type="term" value="F:myosin II head/neck binding"/>
    <property type="evidence" value="ECO:0007669"/>
    <property type="project" value="TreeGrafter"/>
</dbReference>
<dbReference type="Proteomes" id="UP000261540">
    <property type="component" value="Unplaced"/>
</dbReference>
<dbReference type="GO" id="GO:0001725">
    <property type="term" value="C:stress fiber"/>
    <property type="evidence" value="ECO:0007669"/>
    <property type="project" value="TreeGrafter"/>
</dbReference>
<reference evidence="9" key="2">
    <citation type="submission" date="2025-09" db="UniProtKB">
        <authorList>
            <consortium name="Ensembl"/>
        </authorList>
    </citation>
    <scope>IDENTIFICATION</scope>
</reference>
<dbReference type="SUPFAM" id="SSF47576">
    <property type="entry name" value="Calponin-homology domain, CH-domain"/>
    <property type="match status" value="1"/>
</dbReference>
<dbReference type="InterPro" id="IPR001715">
    <property type="entry name" value="CH_dom"/>
</dbReference>
<dbReference type="Gene3D" id="2.10.110.10">
    <property type="entry name" value="Cysteine Rich Protein"/>
    <property type="match status" value="1"/>
</dbReference>
<evidence type="ECO:0000313" key="10">
    <source>
        <dbReference type="Proteomes" id="UP000261540"/>
    </source>
</evidence>
<dbReference type="PROSITE" id="PS50021">
    <property type="entry name" value="CH"/>
    <property type="match status" value="1"/>
</dbReference>
<dbReference type="InterPro" id="IPR003096">
    <property type="entry name" value="SM22_calponin"/>
</dbReference>
<feature type="coiled-coil region" evidence="5">
    <location>
        <begin position="769"/>
        <end position="796"/>
    </location>
</feature>
<dbReference type="PANTHER" id="PTHR15551:SF5">
    <property type="entry name" value="LIM AND CALPONIN HOMOLOGY DOMAINS-CONTAINING PROTEIN 1 ISOFORM X1"/>
    <property type="match status" value="1"/>
</dbReference>
<accession>A0A3B3SUS7</accession>
<evidence type="ECO:0000256" key="5">
    <source>
        <dbReference type="SAM" id="Coils"/>
    </source>
</evidence>
<dbReference type="Gene3D" id="1.10.418.10">
    <property type="entry name" value="Calponin-like domain"/>
    <property type="match status" value="1"/>
</dbReference>
<sequence>MACHGVEAGGPPQHQHWEPAFSAAQSWIEAVTGRRFADKDFRGSLGNGILLCELLNAVKPGLVKKINRLPTPIAGLDNLAVFLRGCEELGLKGSQLFDAGDLQDSTRTNVRVSDCSKKLKNVLITIYWLGRAANSFTSYSGPTLDLKEFEGLLSQMRKEAEVTESSNRSVRDSGYVDYCDSERSDSLSPPRHGRDDSFDSLDSFGSRSQQTPSPDVVFRGSSDGRGSDSESDAPQRKLPDMRRDDMLARRLSCTELRTVMPFNQYLPNKSNQGGYVLSGAPHRRPKAEEFRRSWSTATSPVTAERPFRYSQRSSVSDDPESMSLIDMRCDEDVFLQPHSPARHEYLHNQYNQLREEDTHWQTDLARWKSRRRSISQDLIKKEEERKTMEKLMSDDNDLAQRRKSFKTYKEIVEEKERRERELHETYRNARTPEEAEAVLQRYAQRFSISEAVLTQLRLPRPLERSMSAEPASSAREPGPMRYLRQQSLPAPRFTSTVEAIVARVPPVQAQENSPTQTPPQRAVSSQASRPAALRSIQVDQTAQLAQLDGDPGQEFSSCVDGGGQREASPPAVFESTAQVPFSPKREPQLVTTVLELRQQNNGPQIAPSRPEDHSAEAPSQDTRLTRPTSLPAKLQSADSDQTAEGTSEPLQANAEGNSQHTEDQPAEEACSSVVKARSPEKKCIATATLHMECSPARQAHSTDAGGTVESQTENAELIPAQGTKGDQLFPHIQSYIPPVKTDWALGKPTPEAVERVQSHVGHERYRFQQEKLKRDWERAQREVEEEESRYHEEERKILEETVVPLMPRSSAVTSPRPGEPALPIVRSLADWERKQELLERQRKGEDHENLLTNERSDVVTEQKMQMESCAKPLGSSSWVSCSSHPAAIGQVQQNGQTQPRDLGPPGTTEMLVPRGSLCVSQKQEMEEPWSNRTSLEHSWSCQQSLATGIKRTDSYQQVETNYSSSWPSDVQSPVANRSVSGKKLCSSCNQPLGRGAAMIIETLSLCFHIGCFKCGMCKGQMGDTSTGTDVRIRNGLLTCQQCYIGSRGEWRYPESGTRMYGEFIINI</sequence>
<feature type="compositionally biased region" description="Polar residues" evidence="6">
    <location>
        <begin position="617"/>
        <end position="628"/>
    </location>
</feature>
<evidence type="ECO:0000256" key="3">
    <source>
        <dbReference type="ARBA" id="ARBA00023038"/>
    </source>
</evidence>
<proteinExistence type="predicted"/>
<evidence type="ECO:0000313" key="9">
    <source>
        <dbReference type="Ensembl" id="ENSPKIP00000034434.1"/>
    </source>
</evidence>